<protein>
    <submittedName>
        <fullName evidence="1">Uncharacterized protein</fullName>
    </submittedName>
</protein>
<dbReference type="EMBL" id="LOTN01000036">
    <property type="protein sequence ID" value="KUZ88860.1"/>
    <property type="molecule type" value="Genomic_DNA"/>
</dbReference>
<evidence type="ECO:0000313" key="1">
    <source>
        <dbReference type="EMBL" id="KUZ88860.1"/>
    </source>
</evidence>
<sequence length="87" mass="8964">MRVDMLLPATRAACLRCVAACETGARHAACGVAAYAGAMHRESVAAGFSSLSDGADDPRSKRAGDSRVVRTSRVVRIAAHARAPGVV</sequence>
<gene>
    <name evidence="1" type="ORF">WI38_19020</name>
</gene>
<evidence type="ECO:0000313" key="2">
    <source>
        <dbReference type="Proteomes" id="UP000065521"/>
    </source>
</evidence>
<dbReference type="AlphaFoldDB" id="A0A102K7U4"/>
<reference evidence="1 2" key="1">
    <citation type="submission" date="2015-11" db="EMBL/GenBank/DDBJ databases">
        <title>Expanding the genomic diversity of Burkholderia species for the development of highly accurate diagnostics.</title>
        <authorList>
            <person name="Sahl J."/>
            <person name="Keim P."/>
            <person name="Wagner D."/>
        </authorList>
    </citation>
    <scope>NUCLEOTIDE SEQUENCE [LARGE SCALE GENOMIC DNA]</scope>
    <source>
        <strain evidence="1 2">RF32-BP4</strain>
    </source>
</reference>
<name>A0A102K7U4_9BURK</name>
<proteinExistence type="predicted"/>
<comment type="caution">
    <text evidence="1">The sequence shown here is derived from an EMBL/GenBank/DDBJ whole genome shotgun (WGS) entry which is preliminary data.</text>
</comment>
<accession>A0A102K7U4</accession>
<organism evidence="1 2">
    <name type="scientific">Burkholderia ubonensis</name>
    <dbReference type="NCBI Taxonomy" id="101571"/>
    <lineage>
        <taxon>Bacteria</taxon>
        <taxon>Pseudomonadati</taxon>
        <taxon>Pseudomonadota</taxon>
        <taxon>Betaproteobacteria</taxon>
        <taxon>Burkholderiales</taxon>
        <taxon>Burkholderiaceae</taxon>
        <taxon>Burkholderia</taxon>
        <taxon>Burkholderia cepacia complex</taxon>
    </lineage>
</organism>
<dbReference type="Proteomes" id="UP000065521">
    <property type="component" value="Unassembled WGS sequence"/>
</dbReference>